<protein>
    <submittedName>
        <fullName evidence="1">Uncharacterized protein</fullName>
    </submittedName>
</protein>
<dbReference type="Proteomes" id="UP000028990">
    <property type="component" value="Unassembled WGS sequence"/>
</dbReference>
<reference evidence="1 2" key="1">
    <citation type="submission" date="2013-11" db="EMBL/GenBank/DDBJ databases">
        <title>The Damaraland mole rat (Fukomys damarensis) genome and evolution of African mole rats.</title>
        <authorList>
            <person name="Gladyshev V.N."/>
            <person name="Fang X."/>
        </authorList>
    </citation>
    <scope>NUCLEOTIDE SEQUENCE [LARGE SCALE GENOMIC DNA]</scope>
    <source>
        <tissue evidence="1">Liver</tissue>
    </source>
</reference>
<organism evidence="1 2">
    <name type="scientific">Fukomys damarensis</name>
    <name type="common">Damaraland mole rat</name>
    <name type="synonym">Cryptomys damarensis</name>
    <dbReference type="NCBI Taxonomy" id="885580"/>
    <lineage>
        <taxon>Eukaryota</taxon>
        <taxon>Metazoa</taxon>
        <taxon>Chordata</taxon>
        <taxon>Craniata</taxon>
        <taxon>Vertebrata</taxon>
        <taxon>Euteleostomi</taxon>
        <taxon>Mammalia</taxon>
        <taxon>Eutheria</taxon>
        <taxon>Euarchontoglires</taxon>
        <taxon>Glires</taxon>
        <taxon>Rodentia</taxon>
        <taxon>Hystricomorpha</taxon>
        <taxon>Bathyergidae</taxon>
        <taxon>Fukomys</taxon>
    </lineage>
</organism>
<accession>A0A091DBG1</accession>
<dbReference type="EMBL" id="KN122893">
    <property type="protein sequence ID" value="KFO27595.1"/>
    <property type="molecule type" value="Genomic_DNA"/>
</dbReference>
<keyword evidence="2" id="KW-1185">Reference proteome</keyword>
<evidence type="ECO:0000313" key="1">
    <source>
        <dbReference type="EMBL" id="KFO27595.1"/>
    </source>
</evidence>
<name>A0A091DBG1_FUKDA</name>
<gene>
    <name evidence="1" type="ORF">H920_11011</name>
</gene>
<evidence type="ECO:0000313" key="2">
    <source>
        <dbReference type="Proteomes" id="UP000028990"/>
    </source>
</evidence>
<proteinExistence type="predicted"/>
<sequence length="83" mass="8916">MYLCSAKRMRFPGEQGSSVPCGTAGGVHGTEGRPQKMLTLLLICLLPDQDIEEEEAAQFFNQGDQAIGTFRDGNETVSLGPQA</sequence>
<dbReference type="AlphaFoldDB" id="A0A091DBG1"/>